<organism evidence="1">
    <name type="scientific">Arundo donax</name>
    <name type="common">Giant reed</name>
    <name type="synonym">Donax arundinaceus</name>
    <dbReference type="NCBI Taxonomy" id="35708"/>
    <lineage>
        <taxon>Eukaryota</taxon>
        <taxon>Viridiplantae</taxon>
        <taxon>Streptophyta</taxon>
        <taxon>Embryophyta</taxon>
        <taxon>Tracheophyta</taxon>
        <taxon>Spermatophyta</taxon>
        <taxon>Magnoliopsida</taxon>
        <taxon>Liliopsida</taxon>
        <taxon>Poales</taxon>
        <taxon>Poaceae</taxon>
        <taxon>PACMAD clade</taxon>
        <taxon>Arundinoideae</taxon>
        <taxon>Arundineae</taxon>
        <taxon>Arundo</taxon>
    </lineage>
</organism>
<dbReference type="EMBL" id="GBRH01250441">
    <property type="protein sequence ID" value="JAD47454.1"/>
    <property type="molecule type" value="Transcribed_RNA"/>
</dbReference>
<reference evidence="1" key="2">
    <citation type="journal article" date="2015" name="Data Brief">
        <title>Shoot transcriptome of the giant reed, Arundo donax.</title>
        <authorList>
            <person name="Barrero R.A."/>
            <person name="Guerrero F.D."/>
            <person name="Moolhuijzen P."/>
            <person name="Goolsby J.A."/>
            <person name="Tidwell J."/>
            <person name="Bellgard S.E."/>
            <person name="Bellgard M.I."/>
        </authorList>
    </citation>
    <scope>NUCLEOTIDE SEQUENCE</scope>
    <source>
        <tissue evidence="1">Shoot tissue taken approximately 20 cm above the soil surface</tissue>
    </source>
</reference>
<protein>
    <submittedName>
        <fullName evidence="1">Uncharacterized protein</fullName>
    </submittedName>
</protein>
<dbReference type="AlphaFoldDB" id="A0A0A9A6Z8"/>
<sequence length="43" mass="4915">MIAYLACSVMCAICLAYLNFSLWPIRWNNVAICCVPSFFPQQI</sequence>
<accession>A0A0A9A6Z8</accession>
<proteinExistence type="predicted"/>
<evidence type="ECO:0000313" key="1">
    <source>
        <dbReference type="EMBL" id="JAD47454.1"/>
    </source>
</evidence>
<name>A0A0A9A6Z8_ARUDO</name>
<reference evidence="1" key="1">
    <citation type="submission" date="2014-09" db="EMBL/GenBank/DDBJ databases">
        <authorList>
            <person name="Magalhaes I.L.F."/>
            <person name="Oliveira U."/>
            <person name="Santos F.R."/>
            <person name="Vidigal T.H.D.A."/>
            <person name="Brescovit A.D."/>
            <person name="Santos A.J."/>
        </authorList>
    </citation>
    <scope>NUCLEOTIDE SEQUENCE</scope>
    <source>
        <tissue evidence="1">Shoot tissue taken approximately 20 cm above the soil surface</tissue>
    </source>
</reference>